<dbReference type="EMBL" id="BARS01057790">
    <property type="protein sequence ID" value="GAG43013.1"/>
    <property type="molecule type" value="Genomic_DNA"/>
</dbReference>
<reference evidence="2" key="1">
    <citation type="journal article" date="2014" name="Front. Microbiol.">
        <title>High frequency of phylogenetically diverse reductive dehalogenase-homologous genes in deep subseafloor sedimentary metagenomes.</title>
        <authorList>
            <person name="Kawai M."/>
            <person name="Futagami T."/>
            <person name="Toyoda A."/>
            <person name="Takaki Y."/>
            <person name="Nishi S."/>
            <person name="Hori S."/>
            <person name="Arai W."/>
            <person name="Tsubouchi T."/>
            <person name="Morono Y."/>
            <person name="Uchiyama I."/>
            <person name="Ito T."/>
            <person name="Fujiyama A."/>
            <person name="Inagaki F."/>
            <person name="Takami H."/>
        </authorList>
    </citation>
    <scope>NUCLEOTIDE SEQUENCE</scope>
    <source>
        <strain evidence="2">Expedition CK06-06</strain>
    </source>
</reference>
<accession>X0Y2R6</accession>
<comment type="caution">
    <text evidence="2">The sequence shown here is derived from an EMBL/GenBank/DDBJ whole genome shotgun (WGS) entry which is preliminary data.</text>
</comment>
<sequence>LVHPPGKQSDVGPASSGVGPGPSRSGRGWRVKGCETAIGGDYVPCEGWLRAQIERARDEQKVVVEAPPAGTMPHGIEGSGRPITKVMVGPVFSGENFVCAIVIVRGGDVAEFHASDMSVIESLST</sequence>
<dbReference type="AlphaFoldDB" id="X0Y2R6"/>
<feature type="non-terminal residue" evidence="2">
    <location>
        <position position="1"/>
    </location>
</feature>
<gene>
    <name evidence="2" type="ORF">S01H1_84583</name>
</gene>
<feature type="compositionally biased region" description="Low complexity" evidence="1">
    <location>
        <begin position="11"/>
        <end position="28"/>
    </location>
</feature>
<evidence type="ECO:0000313" key="2">
    <source>
        <dbReference type="EMBL" id="GAG43013.1"/>
    </source>
</evidence>
<evidence type="ECO:0008006" key="3">
    <source>
        <dbReference type="Google" id="ProtNLM"/>
    </source>
</evidence>
<proteinExistence type="predicted"/>
<organism evidence="2">
    <name type="scientific">marine sediment metagenome</name>
    <dbReference type="NCBI Taxonomy" id="412755"/>
    <lineage>
        <taxon>unclassified sequences</taxon>
        <taxon>metagenomes</taxon>
        <taxon>ecological metagenomes</taxon>
    </lineage>
</organism>
<protein>
    <recommendedName>
        <fullName evidence="3">GAF domain-containing protein</fullName>
    </recommendedName>
</protein>
<feature type="region of interest" description="Disordered" evidence="1">
    <location>
        <begin position="1"/>
        <end position="30"/>
    </location>
</feature>
<feature type="non-terminal residue" evidence="2">
    <location>
        <position position="125"/>
    </location>
</feature>
<evidence type="ECO:0000256" key="1">
    <source>
        <dbReference type="SAM" id="MobiDB-lite"/>
    </source>
</evidence>
<name>X0Y2R6_9ZZZZ</name>